<gene>
    <name evidence="2" type="ORF">B0T22DRAFT_532184</name>
</gene>
<proteinExistence type="predicted"/>
<protein>
    <submittedName>
        <fullName evidence="2">Uncharacterized protein</fullName>
    </submittedName>
</protein>
<feature type="region of interest" description="Disordered" evidence="1">
    <location>
        <begin position="157"/>
        <end position="182"/>
    </location>
</feature>
<evidence type="ECO:0000256" key="1">
    <source>
        <dbReference type="SAM" id="MobiDB-lite"/>
    </source>
</evidence>
<feature type="compositionally biased region" description="Basic residues" evidence="1">
    <location>
        <begin position="107"/>
        <end position="127"/>
    </location>
</feature>
<dbReference type="AlphaFoldDB" id="A0AAE1CFY4"/>
<accession>A0AAE1CFY4</accession>
<evidence type="ECO:0000313" key="3">
    <source>
        <dbReference type="Proteomes" id="UP001270362"/>
    </source>
</evidence>
<keyword evidence="3" id="KW-1185">Reference proteome</keyword>
<reference evidence="2" key="2">
    <citation type="submission" date="2023-06" db="EMBL/GenBank/DDBJ databases">
        <authorList>
            <consortium name="Lawrence Berkeley National Laboratory"/>
            <person name="Haridas S."/>
            <person name="Hensen N."/>
            <person name="Bonometti L."/>
            <person name="Westerberg I."/>
            <person name="Brannstrom I.O."/>
            <person name="Guillou S."/>
            <person name="Cros-Aarteil S."/>
            <person name="Calhoun S."/>
            <person name="Kuo A."/>
            <person name="Mondo S."/>
            <person name="Pangilinan J."/>
            <person name="Riley R."/>
            <person name="Labutti K."/>
            <person name="Andreopoulos B."/>
            <person name="Lipzen A."/>
            <person name="Chen C."/>
            <person name="Yanf M."/>
            <person name="Daum C."/>
            <person name="Ng V."/>
            <person name="Clum A."/>
            <person name="Steindorff A."/>
            <person name="Ohm R."/>
            <person name="Martin F."/>
            <person name="Silar P."/>
            <person name="Natvig D."/>
            <person name="Lalanne C."/>
            <person name="Gautier V."/>
            <person name="Ament-Velasquez S.L."/>
            <person name="Kruys A."/>
            <person name="Hutchinson M.I."/>
            <person name="Powell A.J."/>
            <person name="Barry K."/>
            <person name="Miller A.N."/>
            <person name="Grigoriev I.V."/>
            <person name="Debuchy R."/>
            <person name="Gladieux P."/>
            <person name="Thoren M.H."/>
            <person name="Johannesson H."/>
        </authorList>
    </citation>
    <scope>NUCLEOTIDE SEQUENCE</scope>
    <source>
        <strain evidence="2">CBS 314.62</strain>
    </source>
</reference>
<name>A0AAE1CFY4_9PEZI</name>
<dbReference type="Proteomes" id="UP001270362">
    <property type="component" value="Unassembled WGS sequence"/>
</dbReference>
<comment type="caution">
    <text evidence="2">The sequence shown here is derived from an EMBL/GenBank/DDBJ whole genome shotgun (WGS) entry which is preliminary data.</text>
</comment>
<evidence type="ECO:0000313" key="2">
    <source>
        <dbReference type="EMBL" id="KAK3692768.1"/>
    </source>
</evidence>
<sequence length="218" mass="24323">MHWVKCPTKLSASSLILEGQSSLGPKPKRLRVQTARHRSRHLYPVVWSESRAIDSEVEHGNPEESGMGVSKGGVLGTLDDGLLKAFHCEIARRGPWDQHPATSQLRRIGHSPARVRKQQNNKSKKKKQEQNNLAYLNFKNKKRTRLCEGWKRENGWRTRTSRGPAASVPEWDPTSGLDPWPAFGKAAAARAARATKGQGSQSPLQTQELIPNWLGLSV</sequence>
<dbReference type="EMBL" id="JAULSO010000001">
    <property type="protein sequence ID" value="KAK3692768.1"/>
    <property type="molecule type" value="Genomic_DNA"/>
</dbReference>
<feature type="region of interest" description="Disordered" evidence="1">
    <location>
        <begin position="96"/>
        <end position="133"/>
    </location>
</feature>
<reference evidence="2" key="1">
    <citation type="journal article" date="2023" name="Mol. Phylogenet. Evol.">
        <title>Genome-scale phylogeny and comparative genomics of the fungal order Sordariales.</title>
        <authorList>
            <person name="Hensen N."/>
            <person name="Bonometti L."/>
            <person name="Westerberg I."/>
            <person name="Brannstrom I.O."/>
            <person name="Guillou S."/>
            <person name="Cros-Aarteil S."/>
            <person name="Calhoun S."/>
            <person name="Haridas S."/>
            <person name="Kuo A."/>
            <person name="Mondo S."/>
            <person name="Pangilinan J."/>
            <person name="Riley R."/>
            <person name="LaButti K."/>
            <person name="Andreopoulos B."/>
            <person name="Lipzen A."/>
            <person name="Chen C."/>
            <person name="Yan M."/>
            <person name="Daum C."/>
            <person name="Ng V."/>
            <person name="Clum A."/>
            <person name="Steindorff A."/>
            <person name="Ohm R.A."/>
            <person name="Martin F."/>
            <person name="Silar P."/>
            <person name="Natvig D.O."/>
            <person name="Lalanne C."/>
            <person name="Gautier V."/>
            <person name="Ament-Velasquez S.L."/>
            <person name="Kruys A."/>
            <person name="Hutchinson M.I."/>
            <person name="Powell A.J."/>
            <person name="Barry K."/>
            <person name="Miller A.N."/>
            <person name="Grigoriev I.V."/>
            <person name="Debuchy R."/>
            <person name="Gladieux P."/>
            <person name="Hiltunen Thoren M."/>
            <person name="Johannesson H."/>
        </authorList>
    </citation>
    <scope>NUCLEOTIDE SEQUENCE</scope>
    <source>
        <strain evidence="2">CBS 314.62</strain>
    </source>
</reference>
<organism evidence="2 3">
    <name type="scientific">Podospora appendiculata</name>
    <dbReference type="NCBI Taxonomy" id="314037"/>
    <lineage>
        <taxon>Eukaryota</taxon>
        <taxon>Fungi</taxon>
        <taxon>Dikarya</taxon>
        <taxon>Ascomycota</taxon>
        <taxon>Pezizomycotina</taxon>
        <taxon>Sordariomycetes</taxon>
        <taxon>Sordariomycetidae</taxon>
        <taxon>Sordariales</taxon>
        <taxon>Podosporaceae</taxon>
        <taxon>Podospora</taxon>
    </lineage>
</organism>